<evidence type="ECO:0000313" key="2">
    <source>
        <dbReference type="EMBL" id="CAJ1498879.1"/>
    </source>
</evidence>
<evidence type="ECO:0000256" key="1">
    <source>
        <dbReference type="SAM" id="MobiDB-lite"/>
    </source>
</evidence>
<dbReference type="Proteomes" id="UP001190465">
    <property type="component" value="Chromosome"/>
</dbReference>
<keyword evidence="3" id="KW-1185">Reference proteome</keyword>
<name>A0ABM9LH30_9MYCO</name>
<evidence type="ECO:0000313" key="3">
    <source>
        <dbReference type="Proteomes" id="UP001190465"/>
    </source>
</evidence>
<reference evidence="2 3" key="1">
    <citation type="submission" date="2023-08" db="EMBL/GenBank/DDBJ databases">
        <authorList>
            <person name="Folkvardsen B D."/>
            <person name="Norman A."/>
        </authorList>
    </citation>
    <scope>NUCLEOTIDE SEQUENCE [LARGE SCALE GENOMIC DNA]</scope>
    <source>
        <strain evidence="2 3">Mu0053</strain>
    </source>
</reference>
<organism evidence="2 3">
    <name type="scientific">[Mycobacterium] burgundiense</name>
    <dbReference type="NCBI Taxonomy" id="3064286"/>
    <lineage>
        <taxon>Bacteria</taxon>
        <taxon>Bacillati</taxon>
        <taxon>Actinomycetota</taxon>
        <taxon>Actinomycetes</taxon>
        <taxon>Mycobacteriales</taxon>
        <taxon>Mycobacteriaceae</taxon>
        <taxon>Mycolicibacterium</taxon>
    </lineage>
</organism>
<feature type="region of interest" description="Disordered" evidence="1">
    <location>
        <begin position="401"/>
        <end position="423"/>
    </location>
</feature>
<protein>
    <recommendedName>
        <fullName evidence="4">DUF222 domain-containing protein</fullName>
    </recommendedName>
</protein>
<evidence type="ECO:0008006" key="4">
    <source>
        <dbReference type="Google" id="ProtNLM"/>
    </source>
</evidence>
<sequence length="423" mass="45661">MNETDATYEHPNPSTRPVKYSFGWWEARNNVGRCKAHRKNGDRCRRPHDPGAVVCGHHGARAPAVRNAARVRLANAADRMAKELLRMATDDNVSDSVKLAAIRDALDRGGLGAKTEIELSAKPYEQLLDNMPKLQGGSRAEWRRAHGIADDSDKTPPALAAANTDEPVDVEIVSESDQQSDAHPLTPEDDDWQPDEATGPGIDGYDDQPPHDPGAVVCGHHGARAPAVRNAARVRLANAADRMAKELLRMATDDNVSDSVKLAAIRDALDRGGLGAKTEIELSAKPYEQLLDNMPKLQGGSRAEWRRAHGIADDSDKTPPALAAANTDEPVDVEIVSESDQQSDAHPLTPEDDDWQPDEATGPGIDGYDDQPNPFGESDPPPDGLLPLDEAVIRAARINNLGTAGHARLHRSQRALPRGLSGR</sequence>
<proteinExistence type="predicted"/>
<gene>
    <name evidence="2" type="ORF">MU0053_001268</name>
</gene>
<feature type="region of interest" description="Disordered" evidence="1">
    <location>
        <begin position="335"/>
        <end position="388"/>
    </location>
</feature>
<feature type="region of interest" description="Disordered" evidence="1">
    <location>
        <begin position="172"/>
        <end position="209"/>
    </location>
</feature>
<dbReference type="RefSeq" id="WP_308481527.1">
    <property type="nucleotide sequence ID" value="NZ_OY726397.1"/>
</dbReference>
<accession>A0ABM9LH30</accession>
<dbReference type="EMBL" id="OY726397">
    <property type="protein sequence ID" value="CAJ1498879.1"/>
    <property type="molecule type" value="Genomic_DNA"/>
</dbReference>